<evidence type="ECO:0000259" key="2">
    <source>
        <dbReference type="Pfam" id="PF01930"/>
    </source>
</evidence>
<gene>
    <name evidence="3" type="ORF">LKD28_01150</name>
</gene>
<accession>A0ABS8FKA7</accession>
<reference evidence="3 4" key="1">
    <citation type="submission" date="2021-10" db="EMBL/GenBank/DDBJ databases">
        <title>Anaerobic single-cell dispensing facilitates the cultivation of human gut bacteria.</title>
        <authorList>
            <person name="Afrizal A."/>
        </authorList>
    </citation>
    <scope>NUCLEOTIDE SEQUENCE [LARGE SCALE GENOMIC DNA]</scope>
    <source>
        <strain evidence="3 4">CLA-AA-H212</strain>
    </source>
</reference>
<protein>
    <submittedName>
        <fullName evidence="3">CRISPR-associated protein Cas4</fullName>
    </submittedName>
</protein>
<sequence>MTKEEISGIMIYYYYVCKKKLWYYLHEIRMEAGNENVELGKLLDTSSYDRDNKHIMINGVINIDFLRGNHVLHEIKKSKSIEEASIMQVKYYLYYLHQREVTNISAKIDYPLLKQSITVELNDEDFPIIENVLTDILDYAASEQTPPKEETAICKKCAYHDLCYI</sequence>
<evidence type="ECO:0000256" key="1">
    <source>
        <dbReference type="ARBA" id="ARBA00022801"/>
    </source>
</evidence>
<dbReference type="PANTHER" id="PTHR37168">
    <property type="entry name" value="CRISPR-ASSOCIATED EXONUCLEASE CAS4"/>
    <property type="match status" value="1"/>
</dbReference>
<organism evidence="3 4">
    <name type="scientific">Coprococcus hominis</name>
    <name type="common">ex Arizal et al. 2022</name>
    <dbReference type="NCBI Taxonomy" id="2881262"/>
    <lineage>
        <taxon>Bacteria</taxon>
        <taxon>Bacillati</taxon>
        <taxon>Bacillota</taxon>
        <taxon>Clostridia</taxon>
        <taxon>Lachnospirales</taxon>
        <taxon>Lachnospiraceae</taxon>
        <taxon>Coprococcus</taxon>
    </lineage>
</organism>
<keyword evidence="1" id="KW-0378">Hydrolase</keyword>
<evidence type="ECO:0000313" key="4">
    <source>
        <dbReference type="Proteomes" id="UP001198495"/>
    </source>
</evidence>
<comment type="caution">
    <text evidence="3">The sequence shown here is derived from an EMBL/GenBank/DDBJ whole genome shotgun (WGS) entry which is preliminary data.</text>
</comment>
<keyword evidence="4" id="KW-1185">Reference proteome</keyword>
<name>A0ABS8FKA7_9FIRM</name>
<dbReference type="Gene3D" id="3.90.320.10">
    <property type="match status" value="1"/>
</dbReference>
<dbReference type="Proteomes" id="UP001198495">
    <property type="component" value="Unassembled WGS sequence"/>
</dbReference>
<proteinExistence type="predicted"/>
<dbReference type="Pfam" id="PF01930">
    <property type="entry name" value="Cas_Cas4"/>
    <property type="match status" value="1"/>
</dbReference>
<dbReference type="PANTHER" id="PTHR37168:SF1">
    <property type="entry name" value="CRISPR-ASSOCIATED EXONUCLEASE CAS4"/>
    <property type="match status" value="1"/>
</dbReference>
<dbReference type="InterPro" id="IPR022765">
    <property type="entry name" value="Dna2/Cas4_DUF83"/>
</dbReference>
<evidence type="ECO:0000313" key="3">
    <source>
        <dbReference type="EMBL" id="MCC2217641.1"/>
    </source>
</evidence>
<dbReference type="InterPro" id="IPR011604">
    <property type="entry name" value="PDDEXK-like_dom_sf"/>
</dbReference>
<dbReference type="RefSeq" id="WP_227572811.1">
    <property type="nucleotide sequence ID" value="NZ_JAJEQT010000001.1"/>
</dbReference>
<dbReference type="EMBL" id="JAJEQT010000001">
    <property type="protein sequence ID" value="MCC2217641.1"/>
    <property type="molecule type" value="Genomic_DNA"/>
</dbReference>
<feature type="domain" description="DUF83" evidence="2">
    <location>
        <begin position="8"/>
        <end position="165"/>
    </location>
</feature>